<accession>A0AAU9GCP1</accession>
<evidence type="ECO:0000256" key="1">
    <source>
        <dbReference type="SAM" id="SignalP"/>
    </source>
</evidence>
<protein>
    <submittedName>
        <fullName evidence="2">Uncharacterized protein</fullName>
    </submittedName>
</protein>
<organism evidence="2 3">
    <name type="scientific">Drosophila madeirensis</name>
    <name type="common">Fruit fly</name>
    <dbReference type="NCBI Taxonomy" id="30013"/>
    <lineage>
        <taxon>Eukaryota</taxon>
        <taxon>Metazoa</taxon>
        <taxon>Ecdysozoa</taxon>
        <taxon>Arthropoda</taxon>
        <taxon>Hexapoda</taxon>
        <taxon>Insecta</taxon>
        <taxon>Pterygota</taxon>
        <taxon>Neoptera</taxon>
        <taxon>Endopterygota</taxon>
        <taxon>Diptera</taxon>
        <taxon>Brachycera</taxon>
        <taxon>Muscomorpha</taxon>
        <taxon>Ephydroidea</taxon>
        <taxon>Drosophilidae</taxon>
        <taxon>Drosophila</taxon>
        <taxon>Sophophora</taxon>
    </lineage>
</organism>
<keyword evidence="1" id="KW-0732">Signal</keyword>
<feature type="chain" id="PRO_5043437479" evidence="1">
    <location>
        <begin position="26"/>
        <end position="76"/>
    </location>
</feature>
<feature type="signal peptide" evidence="1">
    <location>
        <begin position="1"/>
        <end position="25"/>
    </location>
</feature>
<evidence type="ECO:0000313" key="2">
    <source>
        <dbReference type="EMBL" id="BFG05869.1"/>
    </source>
</evidence>
<dbReference type="EMBL" id="AP029267">
    <property type="protein sequence ID" value="BFG05869.1"/>
    <property type="molecule type" value="Genomic_DNA"/>
</dbReference>
<sequence>MIPWTLVALAAALSAALLLPQPSCASPLEDGTVDRPHIDYPALFKAFLDVGEALFGVWAPEGFREQLNMKRDSYYR</sequence>
<dbReference type="AlphaFoldDB" id="A0AAU9GCP1"/>
<reference evidence="2 3" key="1">
    <citation type="submission" date="2024-02" db="EMBL/GenBank/DDBJ databases">
        <title>A chromosome-level genome assembly of Drosophila madeirensis, a fruit fly species endemic to Madeira island.</title>
        <authorList>
            <person name="Tomihara K."/>
            <person name="Llopart A."/>
            <person name="Yamamoto D."/>
        </authorList>
    </citation>
    <scope>NUCLEOTIDE SEQUENCE [LARGE SCALE GENOMIC DNA]</scope>
    <source>
        <strain evidence="2 3">RF1</strain>
    </source>
</reference>
<evidence type="ECO:0000313" key="3">
    <source>
        <dbReference type="Proteomes" id="UP001500889"/>
    </source>
</evidence>
<dbReference type="Proteomes" id="UP001500889">
    <property type="component" value="Chromosome E"/>
</dbReference>
<keyword evidence="3" id="KW-1185">Reference proteome</keyword>
<gene>
    <name evidence="2" type="ORF">DMAD_04506</name>
</gene>
<name>A0AAU9GCP1_DROMD</name>
<proteinExistence type="predicted"/>